<dbReference type="Proteomes" id="UP000310017">
    <property type="component" value="Chromosome"/>
</dbReference>
<organism evidence="1 2">
    <name type="scientific">Aggregatimonas sangjinii</name>
    <dbReference type="NCBI Taxonomy" id="2583587"/>
    <lineage>
        <taxon>Bacteria</taxon>
        <taxon>Pseudomonadati</taxon>
        <taxon>Bacteroidota</taxon>
        <taxon>Flavobacteriia</taxon>
        <taxon>Flavobacteriales</taxon>
        <taxon>Flavobacteriaceae</taxon>
        <taxon>Aggregatimonas</taxon>
    </lineage>
</organism>
<dbReference type="EMBL" id="CP040710">
    <property type="protein sequence ID" value="QCX02368.1"/>
    <property type="molecule type" value="Genomic_DNA"/>
</dbReference>
<protein>
    <recommendedName>
        <fullName evidence="3">DUF3575 domain-containing protein</fullName>
    </recommendedName>
</protein>
<keyword evidence="2" id="KW-1185">Reference proteome</keyword>
<accession>A0A5B7SZ55</accession>
<gene>
    <name evidence="1" type="ORF">FGM00_12775</name>
</gene>
<name>A0A5B7SZ55_9FLAO</name>
<reference evidence="1 2" key="1">
    <citation type="submission" date="2019-05" db="EMBL/GenBank/DDBJ databases">
        <title>Genome sequencing of F202Z8.</title>
        <authorList>
            <person name="Kwon Y.M."/>
        </authorList>
    </citation>
    <scope>NUCLEOTIDE SEQUENCE [LARGE SCALE GENOMIC DNA]</scope>
    <source>
        <strain evidence="1 2">F202Z8</strain>
    </source>
</reference>
<sequence>MSKNILLLFLLSFSIYLHGQIRKISEQGNGLINLERHQVKLNMFGPGVSYELGLFRNVSVSTSLGPAIATYSEGYTFGFAWHTRLRYYHNFKRRLDMRKNVTGNSGDYLSAARSVFWAPLQLSNNLDAPSDFALAFYGGVYGIQRTYPKGFNFTAELGLGYYRGDGVLDGYGPLFNFTFGWVATKRRNRKPVIKY</sequence>
<dbReference type="OrthoDB" id="883248at2"/>
<evidence type="ECO:0000313" key="1">
    <source>
        <dbReference type="EMBL" id="QCX02368.1"/>
    </source>
</evidence>
<evidence type="ECO:0008006" key="3">
    <source>
        <dbReference type="Google" id="ProtNLM"/>
    </source>
</evidence>
<dbReference type="RefSeq" id="WP_138854704.1">
    <property type="nucleotide sequence ID" value="NZ_CP040710.1"/>
</dbReference>
<evidence type="ECO:0000313" key="2">
    <source>
        <dbReference type="Proteomes" id="UP000310017"/>
    </source>
</evidence>
<dbReference type="AlphaFoldDB" id="A0A5B7SZ55"/>
<dbReference type="KEGG" id="asag:FGM00_12775"/>
<proteinExistence type="predicted"/>